<protein>
    <submittedName>
        <fullName evidence="1">Uncharacterized protein</fullName>
    </submittedName>
</protein>
<dbReference type="EMBL" id="AYJU01000016">
    <property type="protein sequence ID" value="EST54604.1"/>
    <property type="molecule type" value="Genomic_DNA"/>
</dbReference>
<dbReference type="RefSeq" id="WP_023556630.1">
    <property type="nucleotide sequence ID" value="NZ_KI629782.1"/>
</dbReference>
<dbReference type="OrthoDB" id="9825690at2"/>
<accession>V6M7W3</accession>
<dbReference type="PATRIC" id="fig|1408254.3.peg.2676"/>
<evidence type="ECO:0000313" key="1">
    <source>
        <dbReference type="EMBL" id="EST54604.1"/>
    </source>
</evidence>
<sequence length="231" mass="26628">MFRNGKRVIFNVLSGSLIWSVLVSGTIVYAKDDNDSDANREVGSYSVGKLYRDSDSKFPKFQKEQTIEPFSSSVVYKQDGFVRRSLTAEKNGTDRDYFLVHRADVEVIDGTEITYKFMKSIKKTSETSHSLETGVRAQGGNKFITELEGHIDYSYVAKEVIEYSRGTETNISVNKPGDYTIYFYSGANRYNLYADWYGYTRDNPKERKLKRYVGDVFEANTDEYIKPKRNR</sequence>
<dbReference type="HOGENOM" id="CLU_1197933_0_0_9"/>
<gene>
    <name evidence="1" type="ORF">T458_13560</name>
</gene>
<keyword evidence="2" id="KW-1185">Reference proteome</keyword>
<proteinExistence type="predicted"/>
<reference evidence="1 2" key="1">
    <citation type="journal article" date="2014" name="Genome Announc.">
        <title>Draft Genome Sequence of Brevibacillus panacihumi Strain W25, a Halotolerant Hydrocarbon-Degrading Bacterium.</title>
        <authorList>
            <person name="Wang X."/>
            <person name="Jin D."/>
            <person name="Zhou L."/>
            <person name="Wu L."/>
            <person name="An W."/>
            <person name="Chen Y."/>
            <person name="Zhao L."/>
        </authorList>
    </citation>
    <scope>NUCLEOTIDE SEQUENCE [LARGE SCALE GENOMIC DNA]</scope>
    <source>
        <strain evidence="1 2">W25</strain>
    </source>
</reference>
<dbReference type="Proteomes" id="UP000017973">
    <property type="component" value="Unassembled WGS sequence"/>
</dbReference>
<comment type="caution">
    <text evidence="1">The sequence shown here is derived from an EMBL/GenBank/DDBJ whole genome shotgun (WGS) entry which is preliminary data.</text>
</comment>
<dbReference type="AlphaFoldDB" id="V6M7W3"/>
<name>V6M7W3_9BACL</name>
<evidence type="ECO:0000313" key="2">
    <source>
        <dbReference type="Proteomes" id="UP000017973"/>
    </source>
</evidence>
<organism evidence="1 2">
    <name type="scientific">Brevibacillus panacihumi W25</name>
    <dbReference type="NCBI Taxonomy" id="1408254"/>
    <lineage>
        <taxon>Bacteria</taxon>
        <taxon>Bacillati</taxon>
        <taxon>Bacillota</taxon>
        <taxon>Bacilli</taxon>
        <taxon>Bacillales</taxon>
        <taxon>Paenibacillaceae</taxon>
        <taxon>Brevibacillus</taxon>
    </lineage>
</organism>
<dbReference type="STRING" id="1408254.T458_13560"/>